<dbReference type="PRINTS" id="PR00348">
    <property type="entry name" value="UBIQUITIN"/>
</dbReference>
<dbReference type="Pfam" id="PF00012">
    <property type="entry name" value="HSP70"/>
    <property type="match status" value="1"/>
</dbReference>
<dbReference type="PANTHER" id="PTHR10666">
    <property type="entry name" value="UBIQUITIN"/>
    <property type="match status" value="1"/>
</dbReference>
<dbReference type="Pfam" id="PF00240">
    <property type="entry name" value="ubiquitin"/>
    <property type="match status" value="1"/>
</dbReference>
<dbReference type="Proteomes" id="UP001620645">
    <property type="component" value="Unassembled WGS sequence"/>
</dbReference>
<dbReference type="InterPro" id="IPR043129">
    <property type="entry name" value="ATPase_NBD"/>
</dbReference>
<gene>
    <name evidence="5" type="ORF">niasHS_001420</name>
</gene>
<evidence type="ECO:0000256" key="2">
    <source>
        <dbReference type="ARBA" id="ARBA00022741"/>
    </source>
</evidence>
<sequence length="310" mass="35005">MSHQRGYAPDVCWNAPFKNAIREKYNDWMVNGEKPTTSIGNLKAPPMDIYLEWIASAWESIPNLEGWCNPKWSRTVEAKKMRSSKELKKSIWGRMKAMPRLIFRFSMAFSKIAANAIAIDLGTTYSCVGEFQRGKVEIIANDQGGAKTDTECLIGDAAKNQVAMNPPNTAFDAKRLIGRKFDDPAVQSDMKRWPFKLVQEGARPIEEDFFPEEICHIQIFVKTLTFKTITLEVEASDIIENVKAKIQDKEGIHSDEQRLIFAGKQLEDGRTLADYNIKAESTLHLSMSLRGGAIGILTPDRNIIYPRTSN</sequence>
<reference evidence="5 6" key="1">
    <citation type="submission" date="2024-10" db="EMBL/GenBank/DDBJ databases">
        <authorList>
            <person name="Kim D."/>
        </authorList>
    </citation>
    <scope>NUCLEOTIDE SEQUENCE [LARGE SCALE GENOMIC DNA]</scope>
    <source>
        <strain evidence="5">Taebaek</strain>
    </source>
</reference>
<name>A0ABD2KE77_HETSC</name>
<keyword evidence="6" id="KW-1185">Reference proteome</keyword>
<organism evidence="5 6">
    <name type="scientific">Heterodera schachtii</name>
    <name type="common">Sugarbeet cyst nematode worm</name>
    <name type="synonym">Tylenchus schachtii</name>
    <dbReference type="NCBI Taxonomy" id="97005"/>
    <lineage>
        <taxon>Eukaryota</taxon>
        <taxon>Metazoa</taxon>
        <taxon>Ecdysozoa</taxon>
        <taxon>Nematoda</taxon>
        <taxon>Chromadorea</taxon>
        <taxon>Rhabditida</taxon>
        <taxon>Tylenchina</taxon>
        <taxon>Tylenchomorpha</taxon>
        <taxon>Tylenchoidea</taxon>
        <taxon>Heteroderidae</taxon>
        <taxon>Heteroderinae</taxon>
        <taxon>Heterodera</taxon>
    </lineage>
</organism>
<keyword evidence="3" id="KW-0067">ATP-binding</keyword>
<dbReference type="InterPro" id="IPR013126">
    <property type="entry name" value="Hsp_70_fam"/>
</dbReference>
<accession>A0ABD2KE77</accession>
<comment type="similarity">
    <text evidence="1">Belongs to the heat shock protein 70 family.</text>
</comment>
<feature type="domain" description="Ubiquitin-like" evidence="4">
    <location>
        <begin position="217"/>
        <end position="292"/>
    </location>
</feature>
<dbReference type="SMART" id="SM00213">
    <property type="entry name" value="UBQ"/>
    <property type="match status" value="1"/>
</dbReference>
<dbReference type="FunFam" id="3.30.420.40:FF:000028">
    <property type="entry name" value="heat shock 70 kDa protein-like"/>
    <property type="match status" value="1"/>
</dbReference>
<comment type="caution">
    <text evidence="5">The sequence shown here is derived from an EMBL/GenBank/DDBJ whole genome shotgun (WGS) entry which is preliminary data.</text>
</comment>
<dbReference type="CDD" id="cd01803">
    <property type="entry name" value="Ubl_ubiquitin"/>
    <property type="match status" value="1"/>
</dbReference>
<dbReference type="InterPro" id="IPR018181">
    <property type="entry name" value="Heat_shock_70_CS"/>
</dbReference>
<evidence type="ECO:0000256" key="3">
    <source>
        <dbReference type="ARBA" id="ARBA00022840"/>
    </source>
</evidence>
<dbReference type="InterPro" id="IPR019956">
    <property type="entry name" value="Ubiquitin_dom"/>
</dbReference>
<dbReference type="PROSITE" id="PS50053">
    <property type="entry name" value="UBIQUITIN_2"/>
    <property type="match status" value="1"/>
</dbReference>
<dbReference type="InterPro" id="IPR050158">
    <property type="entry name" value="Ubiquitin_ubiquitin-like"/>
</dbReference>
<proteinExistence type="inferred from homology"/>
<dbReference type="GO" id="GO:0006950">
    <property type="term" value="P:response to stress"/>
    <property type="evidence" value="ECO:0007669"/>
    <property type="project" value="UniProtKB-ARBA"/>
</dbReference>
<dbReference type="FunFam" id="3.10.20.90:FF:000005">
    <property type="entry name" value="Polyubiquitin 11"/>
    <property type="match status" value="1"/>
</dbReference>
<evidence type="ECO:0000256" key="1">
    <source>
        <dbReference type="ARBA" id="ARBA00007381"/>
    </source>
</evidence>
<dbReference type="GO" id="GO:0005524">
    <property type="term" value="F:ATP binding"/>
    <property type="evidence" value="ECO:0007669"/>
    <property type="project" value="UniProtKB-KW"/>
</dbReference>
<protein>
    <recommendedName>
        <fullName evidence="4">Ubiquitin-like domain-containing protein</fullName>
    </recommendedName>
</protein>
<dbReference type="Gene3D" id="3.10.20.90">
    <property type="entry name" value="Phosphatidylinositol 3-kinase Catalytic Subunit, Chain A, domain 1"/>
    <property type="match status" value="1"/>
</dbReference>
<dbReference type="AlphaFoldDB" id="A0ABD2KE77"/>
<dbReference type="SUPFAM" id="SSF54236">
    <property type="entry name" value="Ubiquitin-like"/>
    <property type="match status" value="1"/>
</dbReference>
<dbReference type="InterPro" id="IPR000626">
    <property type="entry name" value="Ubiquitin-like_dom"/>
</dbReference>
<evidence type="ECO:0000313" key="5">
    <source>
        <dbReference type="EMBL" id="KAL3100960.1"/>
    </source>
</evidence>
<dbReference type="EMBL" id="JBICCN010000027">
    <property type="protein sequence ID" value="KAL3100960.1"/>
    <property type="molecule type" value="Genomic_DNA"/>
</dbReference>
<evidence type="ECO:0000259" key="4">
    <source>
        <dbReference type="PROSITE" id="PS50053"/>
    </source>
</evidence>
<keyword evidence="2" id="KW-0547">Nucleotide-binding</keyword>
<dbReference type="InterPro" id="IPR029071">
    <property type="entry name" value="Ubiquitin-like_domsf"/>
</dbReference>
<dbReference type="PROSITE" id="PS00297">
    <property type="entry name" value="HSP70_1"/>
    <property type="match status" value="1"/>
</dbReference>
<evidence type="ECO:0000313" key="6">
    <source>
        <dbReference type="Proteomes" id="UP001620645"/>
    </source>
</evidence>
<dbReference type="SUPFAM" id="SSF53067">
    <property type="entry name" value="Actin-like ATPase domain"/>
    <property type="match status" value="1"/>
</dbReference>
<dbReference type="Gene3D" id="3.30.420.40">
    <property type="match status" value="1"/>
</dbReference>